<sequence>MYLLWRSLLDTEWYYSSSSIETYCHVVGAPLLRQDDLCDLGPTLTLTPRSFCSTCSSRASICTSSVISLRNKQYSFIKNLQTEGSMSDPSL</sequence>
<evidence type="ECO:0000313" key="2">
    <source>
        <dbReference type="Proteomes" id="UP000518266"/>
    </source>
</evidence>
<accession>A0A7J5Z8H9</accession>
<protein>
    <submittedName>
        <fullName evidence="1">Uncharacterized protein</fullName>
    </submittedName>
</protein>
<proteinExistence type="predicted"/>
<dbReference type="Proteomes" id="UP000518266">
    <property type="component" value="Unassembled WGS sequence"/>
</dbReference>
<dbReference type="EMBL" id="JAAKFY010000005">
    <property type="protein sequence ID" value="KAF3857007.1"/>
    <property type="molecule type" value="Genomic_DNA"/>
</dbReference>
<organism evidence="1 2">
    <name type="scientific">Dissostichus mawsoni</name>
    <name type="common">Antarctic cod</name>
    <dbReference type="NCBI Taxonomy" id="36200"/>
    <lineage>
        <taxon>Eukaryota</taxon>
        <taxon>Metazoa</taxon>
        <taxon>Chordata</taxon>
        <taxon>Craniata</taxon>
        <taxon>Vertebrata</taxon>
        <taxon>Euteleostomi</taxon>
        <taxon>Actinopterygii</taxon>
        <taxon>Neopterygii</taxon>
        <taxon>Teleostei</taxon>
        <taxon>Neoteleostei</taxon>
        <taxon>Acanthomorphata</taxon>
        <taxon>Eupercaria</taxon>
        <taxon>Perciformes</taxon>
        <taxon>Notothenioidei</taxon>
        <taxon>Nototheniidae</taxon>
        <taxon>Dissostichus</taxon>
    </lineage>
</organism>
<dbReference type="AlphaFoldDB" id="A0A7J5Z8H9"/>
<gene>
    <name evidence="1" type="ORF">F7725_008866</name>
</gene>
<reference evidence="1 2" key="1">
    <citation type="submission" date="2020-03" db="EMBL/GenBank/DDBJ databases">
        <title>Dissostichus mawsoni Genome sequencing and assembly.</title>
        <authorList>
            <person name="Park H."/>
        </authorList>
    </citation>
    <scope>NUCLEOTIDE SEQUENCE [LARGE SCALE GENOMIC DNA]</scope>
    <source>
        <strain evidence="1">DM0001</strain>
        <tissue evidence="1">Muscle</tissue>
    </source>
</reference>
<keyword evidence="2" id="KW-1185">Reference proteome</keyword>
<comment type="caution">
    <text evidence="1">The sequence shown here is derived from an EMBL/GenBank/DDBJ whole genome shotgun (WGS) entry which is preliminary data.</text>
</comment>
<evidence type="ECO:0000313" key="1">
    <source>
        <dbReference type="EMBL" id="KAF3857007.1"/>
    </source>
</evidence>
<name>A0A7J5Z8H9_DISMA</name>